<accession>S3BBP2</accession>
<evidence type="ECO:0000256" key="1">
    <source>
        <dbReference type="RuleBase" id="RU364089"/>
    </source>
</evidence>
<sequence>MCTTVIVGRLASTTGRVILGHNEDSGGRCMHQQFWVPGGSHSAGEFVEGEPGRARVPQAPVTLGTYWSNMLAPAPGSSFDQGMANDAGVVMCSNSGGDSYDGHLSDEEVGLFEGGIGFLLRRCVMERAHTAREAVEIAGELISKYGYWSPARNYSFADAQEAWVLNVVKGKHFVAHRVPDDKVVLISNYLAIRVVDFSDTENVIASPDLIDYAVKKGRFSPAAGSYYHEFDFSVAYQPDEIRLDPNKSIRMRTGWQYITGEVFDDPNHYPEMVTPPHKMSVEDVKAVLRLTAEETYRTRGDGRADAFHASAQDISRAHTRESWVADIADDPLYTVLWRCSSSQDPNPYVPWFPMAGEIPQGYQWSTLEDARRFHFSMPADMLDFNEDHSWFIYGSLSEIVNFNRGLMAGIWPVRDSLEAEFIGAAEKVKHEAEALPHAEAKKLLGDFTCRMCAKADETYRELRDALTIDAADVVLADAEAVDISVSDPNALVAITLTPAVESSELDLDPNSVLWSLGFSGKKESVLAPAKPISSAKNDDGSWTLSFRANEVARWAVPGCFMDTYIRGFVGHRRFVSQVNFRFTA</sequence>
<dbReference type="EC" id="3.4.-.-" evidence="1"/>
<gene>
    <name evidence="2" type="ORF">HMPREF1476_01470</name>
</gene>
<dbReference type="GO" id="GO:0006508">
    <property type="term" value="P:proteolysis"/>
    <property type="evidence" value="ECO:0007669"/>
    <property type="project" value="UniProtKB-KW"/>
</dbReference>
<proteinExistence type="inferred from homology"/>
<dbReference type="GO" id="GO:0016805">
    <property type="term" value="F:dipeptidase activity"/>
    <property type="evidence" value="ECO:0007669"/>
    <property type="project" value="UniProtKB-KW"/>
</dbReference>
<keyword evidence="1" id="KW-0645">Protease</keyword>
<dbReference type="InterPro" id="IPR005322">
    <property type="entry name" value="Peptidase_C69"/>
</dbReference>
<dbReference type="HOGENOM" id="CLU_032043_0_0_4"/>
<evidence type="ECO:0000313" key="2">
    <source>
        <dbReference type="EMBL" id="EPD98728.1"/>
    </source>
</evidence>
<dbReference type="PATRIC" id="fig|1203554.3.peg.1544"/>
<dbReference type="Proteomes" id="UP000014400">
    <property type="component" value="Unassembled WGS sequence"/>
</dbReference>
<name>S3BBP2_9BURK</name>
<comment type="caution">
    <text evidence="2">The sequence shown here is derived from an EMBL/GenBank/DDBJ whole genome shotgun (WGS) entry which is preliminary data.</text>
</comment>
<comment type="similarity">
    <text evidence="1">Belongs to the peptidase C69 family.</text>
</comment>
<dbReference type="PANTHER" id="PTHR12994">
    <property type="entry name" value="SECERNIN"/>
    <property type="match status" value="1"/>
</dbReference>
<keyword evidence="3" id="KW-1185">Reference proteome</keyword>
<dbReference type="AlphaFoldDB" id="S3BBP2"/>
<dbReference type="STRING" id="1203554.HMPREF1476_01470"/>
<dbReference type="EMBL" id="ATCF01000021">
    <property type="protein sequence ID" value="EPD98728.1"/>
    <property type="molecule type" value="Genomic_DNA"/>
</dbReference>
<dbReference type="PANTHER" id="PTHR12994:SF17">
    <property type="entry name" value="LD30995P"/>
    <property type="match status" value="1"/>
</dbReference>
<dbReference type="eggNOG" id="COG4690">
    <property type="taxonomic scope" value="Bacteria"/>
</dbReference>
<comment type="catalytic activity">
    <reaction evidence="1">
        <text>an L-aminoacyl-L-amino acid + H2O = 2 an L-alpha-amino acid</text>
        <dbReference type="Rhea" id="RHEA:48940"/>
        <dbReference type="ChEBI" id="CHEBI:15377"/>
        <dbReference type="ChEBI" id="CHEBI:59869"/>
        <dbReference type="ChEBI" id="CHEBI:77460"/>
    </reaction>
</comment>
<keyword evidence="1" id="KW-0378">Hydrolase</keyword>
<reference evidence="2 3" key="1">
    <citation type="submission" date="2013-04" db="EMBL/GenBank/DDBJ databases">
        <title>The Genome Sequence of Sutterella wadsworthensis HGA0223.</title>
        <authorList>
            <consortium name="The Broad Institute Genomics Platform"/>
            <person name="Earl A."/>
            <person name="Ward D."/>
            <person name="Feldgarden M."/>
            <person name="Gevers D."/>
            <person name="Schmidt T.M."/>
            <person name="Dover J."/>
            <person name="Dai D."/>
            <person name="Walker B."/>
            <person name="Young S."/>
            <person name="Zeng Q."/>
            <person name="Gargeya S."/>
            <person name="Fitzgerald M."/>
            <person name="Haas B."/>
            <person name="Abouelleil A."/>
            <person name="Allen A.W."/>
            <person name="Alvarado L."/>
            <person name="Arachchi H.M."/>
            <person name="Berlin A.M."/>
            <person name="Chapman S.B."/>
            <person name="Gainer-Dewar J."/>
            <person name="Goldberg J."/>
            <person name="Griggs A."/>
            <person name="Gujja S."/>
            <person name="Hansen M."/>
            <person name="Howarth C."/>
            <person name="Imamovic A."/>
            <person name="Ireland A."/>
            <person name="Larimer J."/>
            <person name="McCowan C."/>
            <person name="Murphy C."/>
            <person name="Pearson M."/>
            <person name="Poon T.W."/>
            <person name="Priest M."/>
            <person name="Roberts A."/>
            <person name="Saif S."/>
            <person name="Shea T."/>
            <person name="Sisk P."/>
            <person name="Sykes S."/>
            <person name="Wortman J."/>
            <person name="Nusbaum C."/>
            <person name="Birren B."/>
        </authorList>
    </citation>
    <scope>NUCLEOTIDE SEQUENCE [LARGE SCALE GENOMIC DNA]</scope>
    <source>
        <strain evidence="2 3">HGA0223</strain>
    </source>
</reference>
<dbReference type="RefSeq" id="WP_016474679.1">
    <property type="nucleotide sequence ID" value="NZ_KE150480.1"/>
</dbReference>
<evidence type="ECO:0000313" key="3">
    <source>
        <dbReference type="Proteomes" id="UP000014400"/>
    </source>
</evidence>
<dbReference type="Pfam" id="PF03577">
    <property type="entry name" value="Peptidase_C69"/>
    <property type="match status" value="1"/>
</dbReference>
<dbReference type="Gene3D" id="3.60.60.10">
    <property type="entry name" value="Penicillin V Acylase, Chain A"/>
    <property type="match status" value="1"/>
</dbReference>
<keyword evidence="1" id="KW-0224">Dipeptidase</keyword>
<protein>
    <recommendedName>
        <fullName evidence="1">Dipeptidase</fullName>
        <ecNumber evidence="1">3.4.-.-</ecNumber>
    </recommendedName>
</protein>
<organism evidence="2 3">
    <name type="scientific">Sutterella wadsworthensis HGA0223</name>
    <dbReference type="NCBI Taxonomy" id="1203554"/>
    <lineage>
        <taxon>Bacteria</taxon>
        <taxon>Pseudomonadati</taxon>
        <taxon>Pseudomonadota</taxon>
        <taxon>Betaproteobacteria</taxon>
        <taxon>Burkholderiales</taxon>
        <taxon>Sutterellaceae</taxon>
        <taxon>Sutterella</taxon>
    </lineage>
</organism>
<dbReference type="GO" id="GO:0070004">
    <property type="term" value="F:cysteine-type exopeptidase activity"/>
    <property type="evidence" value="ECO:0007669"/>
    <property type="project" value="InterPro"/>
</dbReference>